<accession>A0ABV3SPZ7</accession>
<comment type="caution">
    <text evidence="1">The sequence shown here is derived from an EMBL/GenBank/DDBJ whole genome shotgun (WGS) entry which is preliminary data.</text>
</comment>
<keyword evidence="2" id="KW-1185">Reference proteome</keyword>
<evidence type="ECO:0000313" key="1">
    <source>
        <dbReference type="EMBL" id="MEX0407630.1"/>
    </source>
</evidence>
<dbReference type="RefSeq" id="WP_367955506.1">
    <property type="nucleotide sequence ID" value="NZ_JBDPGJ010000004.1"/>
</dbReference>
<evidence type="ECO:0000313" key="2">
    <source>
        <dbReference type="Proteomes" id="UP001556692"/>
    </source>
</evidence>
<proteinExistence type="predicted"/>
<dbReference type="EMBL" id="JBDPGJ010000004">
    <property type="protein sequence ID" value="MEX0407630.1"/>
    <property type="molecule type" value="Genomic_DNA"/>
</dbReference>
<organism evidence="1 2">
    <name type="scientific">Aquibium pacificus</name>
    <dbReference type="NCBI Taxonomy" id="3153579"/>
    <lineage>
        <taxon>Bacteria</taxon>
        <taxon>Pseudomonadati</taxon>
        <taxon>Pseudomonadota</taxon>
        <taxon>Alphaproteobacteria</taxon>
        <taxon>Hyphomicrobiales</taxon>
        <taxon>Phyllobacteriaceae</taxon>
        <taxon>Aquibium</taxon>
    </lineage>
</organism>
<dbReference type="Proteomes" id="UP001556692">
    <property type="component" value="Unassembled WGS sequence"/>
</dbReference>
<protein>
    <submittedName>
        <fullName evidence="1">Uncharacterized protein</fullName>
    </submittedName>
</protein>
<name>A0ABV3SPZ7_9HYPH</name>
<sequence length="79" mass="8271">MVARKGVEAMMKGDTGVISGFANTSQATTAHLVPAGILAGQHRKIAELGTDRSRGPALAALVARSRRPRQFPLPGFCAQ</sequence>
<reference evidence="1 2" key="1">
    <citation type="submission" date="2024-05" db="EMBL/GenBank/DDBJ databases">
        <authorList>
            <person name="Jiang F."/>
        </authorList>
    </citation>
    <scope>NUCLEOTIDE SEQUENCE [LARGE SCALE GENOMIC DNA]</scope>
    <source>
        <strain evidence="1 2">LZ166</strain>
    </source>
</reference>
<gene>
    <name evidence="1" type="ORF">ABGN05_18380</name>
</gene>